<name>A0AAV9KRX7_9SOLN</name>
<evidence type="ECO:0000313" key="1">
    <source>
        <dbReference type="EMBL" id="KAK4715395.1"/>
    </source>
</evidence>
<accession>A0AAV9KRX7</accession>
<comment type="caution">
    <text evidence="1">The sequence shown here is derived from an EMBL/GenBank/DDBJ whole genome shotgun (WGS) entry which is preliminary data.</text>
</comment>
<protein>
    <submittedName>
        <fullName evidence="1">Uncharacterized protein</fullName>
    </submittedName>
</protein>
<dbReference type="EMBL" id="JAWPEI010000009">
    <property type="protein sequence ID" value="KAK4715395.1"/>
    <property type="molecule type" value="Genomic_DNA"/>
</dbReference>
<evidence type="ECO:0000313" key="2">
    <source>
        <dbReference type="Proteomes" id="UP001311915"/>
    </source>
</evidence>
<keyword evidence="2" id="KW-1185">Reference proteome</keyword>
<dbReference type="Proteomes" id="UP001311915">
    <property type="component" value="Unassembled WGS sequence"/>
</dbReference>
<proteinExistence type="predicted"/>
<organism evidence="1 2">
    <name type="scientific">Solanum pinnatisectum</name>
    <name type="common">tansyleaf nightshade</name>
    <dbReference type="NCBI Taxonomy" id="50273"/>
    <lineage>
        <taxon>Eukaryota</taxon>
        <taxon>Viridiplantae</taxon>
        <taxon>Streptophyta</taxon>
        <taxon>Embryophyta</taxon>
        <taxon>Tracheophyta</taxon>
        <taxon>Spermatophyta</taxon>
        <taxon>Magnoliopsida</taxon>
        <taxon>eudicotyledons</taxon>
        <taxon>Gunneridae</taxon>
        <taxon>Pentapetalae</taxon>
        <taxon>asterids</taxon>
        <taxon>lamiids</taxon>
        <taxon>Solanales</taxon>
        <taxon>Solanaceae</taxon>
        <taxon>Solanoideae</taxon>
        <taxon>Solaneae</taxon>
        <taxon>Solanum</taxon>
    </lineage>
</organism>
<dbReference type="AlphaFoldDB" id="A0AAV9KRX7"/>
<reference evidence="1 2" key="1">
    <citation type="submission" date="2023-10" db="EMBL/GenBank/DDBJ databases">
        <title>Genome-Wide Identification Analysis in wild type Solanum Pinnatisectum Reveals Some Genes Defensing Phytophthora Infestans.</title>
        <authorList>
            <person name="Sun C."/>
        </authorList>
    </citation>
    <scope>NUCLEOTIDE SEQUENCE [LARGE SCALE GENOMIC DNA]</scope>
    <source>
        <strain evidence="1">LQN</strain>
        <tissue evidence="1">Leaf</tissue>
    </source>
</reference>
<gene>
    <name evidence="1" type="ORF">R3W88_013733</name>
</gene>
<sequence>MGITQPMDRSRISLKVLNFTQRSLAMKPLVLLAATIVAPEVEEKADTDNYEKLAKELTNASPLKIMDKAVQKFKFKLGVDDVISYLLSDNIIPLRKI</sequence>